<keyword evidence="2" id="KW-1185">Reference proteome</keyword>
<accession>A0ACB8QJ80</accession>
<dbReference type="Proteomes" id="UP000814128">
    <property type="component" value="Unassembled WGS sequence"/>
</dbReference>
<reference evidence="1" key="2">
    <citation type="journal article" date="2022" name="New Phytol.">
        <title>Evolutionary transition to the ectomycorrhizal habit in the genomes of a hyperdiverse lineage of mushroom-forming fungi.</title>
        <authorList>
            <person name="Looney B."/>
            <person name="Miyauchi S."/>
            <person name="Morin E."/>
            <person name="Drula E."/>
            <person name="Courty P.E."/>
            <person name="Kohler A."/>
            <person name="Kuo A."/>
            <person name="LaButti K."/>
            <person name="Pangilinan J."/>
            <person name="Lipzen A."/>
            <person name="Riley R."/>
            <person name="Andreopoulos W."/>
            <person name="He G."/>
            <person name="Johnson J."/>
            <person name="Nolan M."/>
            <person name="Tritt A."/>
            <person name="Barry K.W."/>
            <person name="Grigoriev I.V."/>
            <person name="Nagy L.G."/>
            <person name="Hibbett D."/>
            <person name="Henrissat B."/>
            <person name="Matheny P.B."/>
            <person name="Labbe J."/>
            <person name="Martin F.M."/>
        </authorList>
    </citation>
    <scope>NUCLEOTIDE SEQUENCE</scope>
    <source>
        <strain evidence="1">EC-137</strain>
    </source>
</reference>
<dbReference type="EMBL" id="MU273563">
    <property type="protein sequence ID" value="KAI0031903.1"/>
    <property type="molecule type" value="Genomic_DNA"/>
</dbReference>
<gene>
    <name evidence="1" type="ORF">K488DRAFT_71034</name>
</gene>
<comment type="caution">
    <text evidence="1">The sequence shown here is derived from an EMBL/GenBank/DDBJ whole genome shotgun (WGS) entry which is preliminary data.</text>
</comment>
<evidence type="ECO:0000313" key="2">
    <source>
        <dbReference type="Proteomes" id="UP000814128"/>
    </source>
</evidence>
<sequence length="372" mass="40785">MLVTVFLENQRVDQWSRGVQRGVAIIGTIMFVLTTAHLGIDISRAFKGFTSQNPEVSFGQLSDGTWYAKVALWMVQTCLYDGVLIWRCWVVYNRSWWSVSPMLLGAFLYIVGASLVAYYFNDARSMQSMYDDWHQPWMIVHFSVTLYINVLCTAALAWRVLRYSRRSVGANTVPAIVAVIDTAVVYTATYTALLVTFVVRSNAHYSLMDAIMPLAGVTFTLLIIQIRFRHIVGSRRWSLITSNATTFNNAEVYVPAHVPIHGPSDGRDGGGNADTVDDTGATTTDGAPTPSKSDAATTNAITARSDLANTVNVTYSPEPDAAYTLGIPHTSDVTHISERADTADITNFSNDTGPSSSICDIIHLAFMGGQVL</sequence>
<protein>
    <submittedName>
        <fullName evidence="1">Uncharacterized protein</fullName>
    </submittedName>
</protein>
<reference evidence="1" key="1">
    <citation type="submission" date="2021-02" db="EMBL/GenBank/DDBJ databases">
        <authorList>
            <consortium name="DOE Joint Genome Institute"/>
            <person name="Ahrendt S."/>
            <person name="Looney B.P."/>
            <person name="Miyauchi S."/>
            <person name="Morin E."/>
            <person name="Drula E."/>
            <person name="Courty P.E."/>
            <person name="Chicoki N."/>
            <person name="Fauchery L."/>
            <person name="Kohler A."/>
            <person name="Kuo A."/>
            <person name="Labutti K."/>
            <person name="Pangilinan J."/>
            <person name="Lipzen A."/>
            <person name="Riley R."/>
            <person name="Andreopoulos W."/>
            <person name="He G."/>
            <person name="Johnson J."/>
            <person name="Barry K.W."/>
            <person name="Grigoriev I.V."/>
            <person name="Nagy L."/>
            <person name="Hibbett D."/>
            <person name="Henrissat B."/>
            <person name="Matheny P.B."/>
            <person name="Labbe J."/>
            <person name="Martin F."/>
        </authorList>
    </citation>
    <scope>NUCLEOTIDE SEQUENCE</scope>
    <source>
        <strain evidence="1">EC-137</strain>
    </source>
</reference>
<evidence type="ECO:0000313" key="1">
    <source>
        <dbReference type="EMBL" id="KAI0031903.1"/>
    </source>
</evidence>
<organism evidence="1 2">
    <name type="scientific">Vararia minispora EC-137</name>
    <dbReference type="NCBI Taxonomy" id="1314806"/>
    <lineage>
        <taxon>Eukaryota</taxon>
        <taxon>Fungi</taxon>
        <taxon>Dikarya</taxon>
        <taxon>Basidiomycota</taxon>
        <taxon>Agaricomycotina</taxon>
        <taxon>Agaricomycetes</taxon>
        <taxon>Russulales</taxon>
        <taxon>Lachnocladiaceae</taxon>
        <taxon>Vararia</taxon>
    </lineage>
</organism>
<proteinExistence type="predicted"/>
<name>A0ACB8QJ80_9AGAM</name>